<proteinExistence type="predicted"/>
<dbReference type="RefSeq" id="XP_040716834.1">
    <property type="nucleotide sequence ID" value="XM_040853827.1"/>
</dbReference>
<evidence type="ECO:0000313" key="3">
    <source>
        <dbReference type="Proteomes" id="UP000193689"/>
    </source>
</evidence>
<comment type="caution">
    <text evidence="2">The sequence shown here is derived from an EMBL/GenBank/DDBJ whole genome shotgun (WGS) entry which is preliminary data.</text>
</comment>
<organism evidence="2 3">
    <name type="scientific">Pseudomassariella vexata</name>
    <dbReference type="NCBI Taxonomy" id="1141098"/>
    <lineage>
        <taxon>Eukaryota</taxon>
        <taxon>Fungi</taxon>
        <taxon>Dikarya</taxon>
        <taxon>Ascomycota</taxon>
        <taxon>Pezizomycotina</taxon>
        <taxon>Sordariomycetes</taxon>
        <taxon>Xylariomycetidae</taxon>
        <taxon>Amphisphaeriales</taxon>
        <taxon>Pseudomassariaceae</taxon>
        <taxon>Pseudomassariella</taxon>
    </lineage>
</organism>
<accession>A0A1Y2E2U6</accession>
<evidence type="ECO:0000256" key="1">
    <source>
        <dbReference type="SAM" id="MobiDB-lite"/>
    </source>
</evidence>
<protein>
    <submittedName>
        <fullName evidence="2">Uncharacterized protein</fullName>
    </submittedName>
</protein>
<dbReference type="Proteomes" id="UP000193689">
    <property type="component" value="Unassembled WGS sequence"/>
</dbReference>
<gene>
    <name evidence="2" type="ORF">BCR38DRAFT_168033</name>
</gene>
<reference evidence="2 3" key="1">
    <citation type="submission" date="2016-07" db="EMBL/GenBank/DDBJ databases">
        <title>Pervasive Adenine N6-methylation of Active Genes in Fungi.</title>
        <authorList>
            <consortium name="DOE Joint Genome Institute"/>
            <person name="Mondo S.J."/>
            <person name="Dannebaum R.O."/>
            <person name="Kuo R.C."/>
            <person name="Labutti K."/>
            <person name="Haridas S."/>
            <person name="Kuo A."/>
            <person name="Salamov A."/>
            <person name="Ahrendt S.R."/>
            <person name="Lipzen A."/>
            <person name="Sullivan W."/>
            <person name="Andreopoulos W.B."/>
            <person name="Clum A."/>
            <person name="Lindquist E."/>
            <person name="Daum C."/>
            <person name="Ramamoorthy G.K."/>
            <person name="Gryganskyi A."/>
            <person name="Culley D."/>
            <person name="Magnuson J.K."/>
            <person name="James T.Y."/>
            <person name="O'Malley M.A."/>
            <person name="Stajich J.E."/>
            <person name="Spatafora J.W."/>
            <person name="Visel A."/>
            <person name="Grigoriev I.V."/>
        </authorList>
    </citation>
    <scope>NUCLEOTIDE SEQUENCE [LARGE SCALE GENOMIC DNA]</scope>
    <source>
        <strain evidence="2 3">CBS 129021</strain>
    </source>
</reference>
<name>A0A1Y2E2U6_9PEZI</name>
<dbReference type="GeneID" id="63770039"/>
<dbReference type="InParanoid" id="A0A1Y2E2U6"/>
<keyword evidence="3" id="KW-1185">Reference proteome</keyword>
<feature type="region of interest" description="Disordered" evidence="1">
    <location>
        <begin position="93"/>
        <end position="119"/>
    </location>
</feature>
<evidence type="ECO:0000313" key="2">
    <source>
        <dbReference type="EMBL" id="ORY65870.1"/>
    </source>
</evidence>
<sequence>MKFCVSFVWTDFWQKAGSDSFCSILRKPFEDRQATLFDFFENSSEKRLYIEDLTLICMAWHRHWHSRYRGKLVWAQRSSRSNCRKRHDDFFPAGTRLSGKDGAGSTRNGPEGARGGRATSALTNRIRKTCLSGWGQGLARRGQRGGFTIETTKPS</sequence>
<dbReference type="EMBL" id="MCFJ01000005">
    <property type="protein sequence ID" value="ORY65870.1"/>
    <property type="molecule type" value="Genomic_DNA"/>
</dbReference>
<dbReference type="AlphaFoldDB" id="A0A1Y2E2U6"/>